<sequence>MSMSNHFKRKKVKRSRTTMTSLIEADAASATTSTSTLTAFDLCLASLQLSTETRESWRSLPPTPLGSPIGPRCSKRARCDPIDEEIELSDVQVEAANSALVMLSSRLESELEMLQKRKLPKKTHQQLGFYAITTAFHRALVERNAAQPCPATE</sequence>
<organism evidence="1 2">
    <name type="scientific">Aphanomyces euteiches</name>
    <dbReference type="NCBI Taxonomy" id="100861"/>
    <lineage>
        <taxon>Eukaryota</taxon>
        <taxon>Sar</taxon>
        <taxon>Stramenopiles</taxon>
        <taxon>Oomycota</taxon>
        <taxon>Saprolegniomycetes</taxon>
        <taxon>Saprolegniales</taxon>
        <taxon>Verrucalvaceae</taxon>
        <taxon>Aphanomyces</taxon>
    </lineage>
</organism>
<dbReference type="AlphaFoldDB" id="A0A6G0XIG8"/>
<evidence type="ECO:0000313" key="2">
    <source>
        <dbReference type="Proteomes" id="UP000481153"/>
    </source>
</evidence>
<name>A0A6G0XIG8_9STRA</name>
<proteinExistence type="predicted"/>
<dbReference type="Proteomes" id="UP000481153">
    <property type="component" value="Unassembled WGS sequence"/>
</dbReference>
<keyword evidence="2" id="KW-1185">Reference proteome</keyword>
<protein>
    <submittedName>
        <fullName evidence="1">Uncharacterized protein</fullName>
    </submittedName>
</protein>
<dbReference type="VEuPathDB" id="FungiDB:AeMF1_020219"/>
<comment type="caution">
    <text evidence="1">The sequence shown here is derived from an EMBL/GenBank/DDBJ whole genome shotgun (WGS) entry which is preliminary data.</text>
</comment>
<dbReference type="EMBL" id="VJMJ01000055">
    <property type="protein sequence ID" value="KAF0740036.1"/>
    <property type="molecule type" value="Genomic_DNA"/>
</dbReference>
<reference evidence="1 2" key="1">
    <citation type="submission" date="2019-07" db="EMBL/GenBank/DDBJ databases">
        <title>Genomics analysis of Aphanomyces spp. identifies a new class of oomycete effector associated with host adaptation.</title>
        <authorList>
            <person name="Gaulin E."/>
        </authorList>
    </citation>
    <scope>NUCLEOTIDE SEQUENCE [LARGE SCALE GENOMIC DNA]</scope>
    <source>
        <strain evidence="1 2">ATCC 201684</strain>
    </source>
</reference>
<gene>
    <name evidence="1" type="ORF">Ae201684_004478</name>
</gene>
<accession>A0A6G0XIG8</accession>
<evidence type="ECO:0000313" key="1">
    <source>
        <dbReference type="EMBL" id="KAF0740036.1"/>
    </source>
</evidence>